<dbReference type="Pfam" id="PF04296">
    <property type="entry name" value="YlxR"/>
    <property type="match status" value="1"/>
</dbReference>
<dbReference type="Gene3D" id="3.30.1230.10">
    <property type="entry name" value="YlxR-like"/>
    <property type="match status" value="1"/>
</dbReference>
<dbReference type="InterPro" id="IPR004038">
    <property type="entry name" value="Ribosomal_eL8/eL30/eS12/Gad45"/>
</dbReference>
<organism evidence="3 4">
    <name type="scientific">Geothermobacter ehrlichii</name>
    <dbReference type="NCBI Taxonomy" id="213224"/>
    <lineage>
        <taxon>Bacteria</taxon>
        <taxon>Pseudomonadati</taxon>
        <taxon>Thermodesulfobacteriota</taxon>
        <taxon>Desulfuromonadia</taxon>
        <taxon>Desulfuromonadales</taxon>
        <taxon>Geothermobacteraceae</taxon>
        <taxon>Geothermobacter</taxon>
    </lineage>
</organism>
<comment type="caution">
    <text evidence="3">The sequence shown here is derived from an EMBL/GenBank/DDBJ whole genome shotgun (WGS) entry which is preliminary data.</text>
</comment>
<protein>
    <submittedName>
        <fullName evidence="3">LSU ribosomal protein L7AE</fullName>
    </submittedName>
</protein>
<dbReference type="Gene3D" id="3.30.1330.30">
    <property type="match status" value="1"/>
</dbReference>
<dbReference type="PANTHER" id="PTHR34215">
    <property type="entry name" value="BLL0784 PROTEIN"/>
    <property type="match status" value="1"/>
</dbReference>
<dbReference type="Proteomes" id="UP000324159">
    <property type="component" value="Unassembled WGS sequence"/>
</dbReference>
<dbReference type="EMBL" id="VNIB01000002">
    <property type="protein sequence ID" value="TYO99714.1"/>
    <property type="molecule type" value="Genomic_DNA"/>
</dbReference>
<dbReference type="InterPro" id="IPR007393">
    <property type="entry name" value="YlxR_dom"/>
</dbReference>
<evidence type="ECO:0000259" key="2">
    <source>
        <dbReference type="Pfam" id="PF04296"/>
    </source>
</evidence>
<dbReference type="PANTHER" id="PTHR34215:SF1">
    <property type="entry name" value="YLXR DOMAIN-CONTAINING PROTEIN"/>
    <property type="match status" value="1"/>
</dbReference>
<gene>
    <name evidence="3" type="ORF">EDC39_102240</name>
</gene>
<feature type="domain" description="YlxR" evidence="2">
    <location>
        <begin position="9"/>
        <end position="82"/>
    </location>
</feature>
<evidence type="ECO:0000313" key="3">
    <source>
        <dbReference type="EMBL" id="TYO99714.1"/>
    </source>
</evidence>
<name>A0A5D3WL37_9BACT</name>
<evidence type="ECO:0000259" key="1">
    <source>
        <dbReference type="Pfam" id="PF01248"/>
    </source>
</evidence>
<dbReference type="CDD" id="cd00279">
    <property type="entry name" value="YlxR"/>
    <property type="match status" value="1"/>
</dbReference>
<dbReference type="Pfam" id="PF01248">
    <property type="entry name" value="Ribosomal_L7Ae"/>
    <property type="match status" value="1"/>
</dbReference>
<dbReference type="SUPFAM" id="SSF55315">
    <property type="entry name" value="L30e-like"/>
    <property type="match status" value="1"/>
</dbReference>
<keyword evidence="3" id="KW-0687">Ribonucleoprotein</keyword>
<dbReference type="InterPro" id="IPR029064">
    <property type="entry name" value="Ribosomal_eL30-like_sf"/>
</dbReference>
<dbReference type="GO" id="GO:0005840">
    <property type="term" value="C:ribosome"/>
    <property type="evidence" value="ECO:0007669"/>
    <property type="project" value="UniProtKB-KW"/>
</dbReference>
<keyword evidence="4" id="KW-1185">Reference proteome</keyword>
<dbReference type="SUPFAM" id="SSF64376">
    <property type="entry name" value="YlxR-like"/>
    <property type="match status" value="1"/>
</dbReference>
<reference evidence="3 4" key="1">
    <citation type="submission" date="2019-07" db="EMBL/GenBank/DDBJ databases">
        <title>Genomic Encyclopedia of Type Strains, Phase IV (KMG-IV): sequencing the most valuable type-strain genomes for metagenomic binning, comparative biology and taxonomic classification.</title>
        <authorList>
            <person name="Goeker M."/>
        </authorList>
    </citation>
    <scope>NUCLEOTIDE SEQUENCE [LARGE SCALE GENOMIC DNA]</scope>
    <source>
        <strain evidence="3 4">SS015</strain>
    </source>
</reference>
<proteinExistence type="predicted"/>
<dbReference type="OrthoDB" id="9813251at2"/>
<dbReference type="InterPro" id="IPR037465">
    <property type="entry name" value="YlxR"/>
</dbReference>
<accession>A0A5D3WL37</accession>
<sequence length="197" mass="21618">MGVRRRPQRTCLGCRESFDQDRLIRLVAAPDDRLLVDYRGRLPGRGAYVCPNGECIARAVVPGRLSRAFRREGIRADAQDLREQLAGQIRDKISSLLGMARKAGQVVVGSNLVTDSLARGNDLALVVIARDISPGIREKVERKRGEVGFFYPDWLAKADIGRILGRAECSVMGIRPGSVADALSRELSRFNTIAGDS</sequence>
<feature type="domain" description="Ribosomal protein eL8/eL30/eS12/Gadd45" evidence="1">
    <location>
        <begin position="91"/>
        <end position="169"/>
    </location>
</feature>
<dbReference type="InterPro" id="IPR035931">
    <property type="entry name" value="YlxR-like_sf"/>
</dbReference>
<dbReference type="AlphaFoldDB" id="A0A5D3WL37"/>
<evidence type="ECO:0000313" key="4">
    <source>
        <dbReference type="Proteomes" id="UP000324159"/>
    </source>
</evidence>
<keyword evidence="3" id="KW-0689">Ribosomal protein</keyword>